<evidence type="ECO:0000313" key="1">
    <source>
        <dbReference type="EMBL" id="CAH6718252.1"/>
    </source>
</evidence>
<gene>
    <name evidence="1" type="ORF">CLIB1444_01S02542</name>
</gene>
<name>A0ACA9Y041_9ASCO</name>
<comment type="caution">
    <text evidence="1">The sequence shown here is derived from an EMBL/GenBank/DDBJ whole genome shotgun (WGS) entry which is preliminary data.</text>
</comment>
<keyword evidence="2" id="KW-1185">Reference proteome</keyword>
<proteinExistence type="predicted"/>
<organism evidence="1 2">
    <name type="scientific">[Candida] jaroonii</name>
    <dbReference type="NCBI Taxonomy" id="467808"/>
    <lineage>
        <taxon>Eukaryota</taxon>
        <taxon>Fungi</taxon>
        <taxon>Dikarya</taxon>
        <taxon>Ascomycota</taxon>
        <taxon>Saccharomycotina</taxon>
        <taxon>Pichiomycetes</taxon>
        <taxon>Debaryomycetaceae</taxon>
        <taxon>Yamadazyma</taxon>
    </lineage>
</organism>
<accession>A0ACA9Y041</accession>
<reference evidence="1" key="1">
    <citation type="submission" date="2022-06" db="EMBL/GenBank/DDBJ databases">
        <authorList>
            <person name="Legras J.-L."/>
            <person name="Devillers H."/>
            <person name="Grondin C."/>
        </authorList>
    </citation>
    <scope>NUCLEOTIDE SEQUENCE</scope>
    <source>
        <strain evidence="1">CLIB 1444</strain>
    </source>
</reference>
<dbReference type="Proteomes" id="UP001152531">
    <property type="component" value="Unassembled WGS sequence"/>
</dbReference>
<evidence type="ECO:0000313" key="2">
    <source>
        <dbReference type="Proteomes" id="UP001152531"/>
    </source>
</evidence>
<protein>
    <submittedName>
        <fullName evidence="1">Uncharacterized protein</fullName>
    </submittedName>
</protein>
<sequence>MNRIITRNIIRSFGQSTRQLAKNDTSTIDSFRLPSQTSINEWEFKYDFIPKVTEPKVPPISEQAIKQDIAQERKKKVEQEMFNQENASSLKVEANDATVVHGGEQVGAEPEFLHDRGSDPIKVQGFKNASKEGGFKPANRDQYVQSSTNPNLNQGEIHSLSESKVVDNAQQDVKPGQVVDDLDHDNLHHQGQDIKGNGSKNQFFITLGIFGLGAGSYYYYDKSKTAKK</sequence>
<dbReference type="EMBL" id="CALSDN010000001">
    <property type="protein sequence ID" value="CAH6718252.1"/>
    <property type="molecule type" value="Genomic_DNA"/>
</dbReference>